<evidence type="ECO:0000313" key="1">
    <source>
        <dbReference type="EMBL" id="KAA1055766.1"/>
    </source>
</evidence>
<accession>A0A5B0KUX5</accession>
<evidence type="ECO:0000313" key="2">
    <source>
        <dbReference type="Proteomes" id="UP000325333"/>
    </source>
</evidence>
<proteinExistence type="predicted"/>
<dbReference type="Proteomes" id="UP000325333">
    <property type="component" value="Unassembled WGS sequence"/>
</dbReference>
<comment type="caution">
    <text evidence="1">The sequence shown here is derived from an EMBL/GenBank/DDBJ whole genome shotgun (WGS) entry which is preliminary data.</text>
</comment>
<sequence>MMVSFENEECYILTKYIFVKMYLNINMYHPRCNDLQRQRIVERADVYGQSTPFGCPLSSVLLSY</sequence>
<organism evidence="1 2">
    <name type="scientific">Azospirillum argentinense</name>
    <dbReference type="NCBI Taxonomy" id="2970906"/>
    <lineage>
        <taxon>Bacteria</taxon>
        <taxon>Pseudomonadati</taxon>
        <taxon>Pseudomonadota</taxon>
        <taxon>Alphaproteobacteria</taxon>
        <taxon>Rhodospirillales</taxon>
        <taxon>Azospirillaceae</taxon>
        <taxon>Azospirillum</taxon>
    </lineage>
</organism>
<protein>
    <submittedName>
        <fullName evidence="1">Uncharacterized protein</fullName>
    </submittedName>
</protein>
<name>A0A5B0KUX5_9PROT</name>
<dbReference type="EMBL" id="VEWN01000006">
    <property type="protein sequence ID" value="KAA1055766.1"/>
    <property type="molecule type" value="Genomic_DNA"/>
</dbReference>
<gene>
    <name evidence="1" type="ORF">FH063_005537</name>
</gene>
<dbReference type="AlphaFoldDB" id="A0A5B0KUX5"/>
<reference evidence="1 2" key="1">
    <citation type="submission" date="2019-07" db="EMBL/GenBank/DDBJ databases">
        <title>Genome sequencing of the stress-tolerant strain Azospirillum brasilense Az19.</title>
        <authorList>
            <person name="Maroniche G.A."/>
            <person name="Garcia J.E."/>
            <person name="Pagnussat L."/>
            <person name="Amenta M."/>
            <person name="Creus C.M."/>
        </authorList>
    </citation>
    <scope>NUCLEOTIDE SEQUENCE [LARGE SCALE GENOMIC DNA]</scope>
    <source>
        <strain evidence="1 2">Az19</strain>
    </source>
</reference>